<dbReference type="HOGENOM" id="CLU_043244_0_0_10"/>
<dbReference type="GO" id="GO:0009341">
    <property type="term" value="C:beta-galactosidase complex"/>
    <property type="evidence" value="ECO:0007669"/>
    <property type="project" value="InterPro"/>
</dbReference>
<keyword evidence="2" id="KW-0326">Glycosidase</keyword>
<protein>
    <recommendedName>
        <fullName evidence="4">Glycoside hydrolase family 42 N-terminal domain-containing protein</fullName>
    </recommendedName>
</protein>
<sequence>MFNRMMKKITIVLLLLVAAIAGNADNKMKYKNPTGKEFPILAWYSILPDSNLTRERYMELRNAGFNISFSHFENADQLAKGLSASKGTGVRLMAGCPELEERTAEIVEHFKNEKMLCGWFLRDEPTTVSFADLRKFRDRVYKIDDKHLIYLNLLPIFVSPAELGTKTYEEYVQRSVDELGLSQLSYDLYPIVQEQGKVVVRPQLYSNLEVARRVSMRSMQPFWAFVLSTAHGSYPIPTAAHLRIEAFSALAYGAQCIQHFTYWTPPTDTWNFHSAPIDEHGKRTPVYELVRNLNREIQSLAWVFLGAKAVAVGHTGNKHIEGTTEWENLSVPVRLCGSGERGILVSYMVNGKSRFMMFVNHDIHHSQTIEIEISGKVRPVGSNGKLQRPCRQGRQSVTLAPGDYLLYHWK</sequence>
<dbReference type="GO" id="GO:0004565">
    <property type="term" value="F:beta-galactosidase activity"/>
    <property type="evidence" value="ECO:0007669"/>
    <property type="project" value="InterPro"/>
</dbReference>
<feature type="signal peptide" evidence="3">
    <location>
        <begin position="1"/>
        <end position="24"/>
    </location>
</feature>
<evidence type="ECO:0000259" key="4">
    <source>
        <dbReference type="Pfam" id="PF02449"/>
    </source>
</evidence>
<evidence type="ECO:0000256" key="1">
    <source>
        <dbReference type="ARBA" id="ARBA00022801"/>
    </source>
</evidence>
<evidence type="ECO:0000256" key="2">
    <source>
        <dbReference type="ARBA" id="ARBA00023295"/>
    </source>
</evidence>
<name>E7RMA5_9BACT</name>
<dbReference type="InterPro" id="IPR013529">
    <property type="entry name" value="Glyco_hydro_42_N"/>
</dbReference>
<dbReference type="Proteomes" id="UP000005580">
    <property type="component" value="Unassembled WGS sequence"/>
</dbReference>
<evidence type="ECO:0000313" key="6">
    <source>
        <dbReference type="Proteomes" id="UP000005580"/>
    </source>
</evidence>
<dbReference type="Gene3D" id="3.20.20.80">
    <property type="entry name" value="Glycosidases"/>
    <property type="match status" value="1"/>
</dbReference>
<comment type="caution">
    <text evidence="5">The sequence shown here is derived from an EMBL/GenBank/DDBJ whole genome shotgun (WGS) entry which is preliminary data.</text>
</comment>
<dbReference type="InterPro" id="IPR017853">
    <property type="entry name" value="GH"/>
</dbReference>
<keyword evidence="1" id="KW-0378">Hydrolase</keyword>
<proteinExistence type="predicted"/>
<gene>
    <name evidence="5" type="ORF">HMPREF0663_10255</name>
</gene>
<dbReference type="AlphaFoldDB" id="E7RMA5"/>
<feature type="domain" description="Glycoside hydrolase family 42 N-terminal" evidence="4">
    <location>
        <begin position="184"/>
        <end position="299"/>
    </location>
</feature>
<evidence type="ECO:0000256" key="3">
    <source>
        <dbReference type="SAM" id="SignalP"/>
    </source>
</evidence>
<dbReference type="Pfam" id="PF02449">
    <property type="entry name" value="Glyco_hydro_42"/>
    <property type="match status" value="1"/>
</dbReference>
<accession>E7RMA5</accession>
<dbReference type="EMBL" id="AEPE02000002">
    <property type="protein sequence ID" value="EFZ37886.1"/>
    <property type="molecule type" value="Genomic_DNA"/>
</dbReference>
<dbReference type="GO" id="GO:0005975">
    <property type="term" value="P:carbohydrate metabolic process"/>
    <property type="evidence" value="ECO:0007669"/>
    <property type="project" value="InterPro"/>
</dbReference>
<keyword evidence="3" id="KW-0732">Signal</keyword>
<organism evidence="5 6">
    <name type="scientific">Hoylesella oralis ATCC 33269</name>
    <dbReference type="NCBI Taxonomy" id="873533"/>
    <lineage>
        <taxon>Bacteria</taxon>
        <taxon>Pseudomonadati</taxon>
        <taxon>Bacteroidota</taxon>
        <taxon>Bacteroidia</taxon>
        <taxon>Bacteroidales</taxon>
        <taxon>Prevotellaceae</taxon>
        <taxon>Hoylesella</taxon>
    </lineage>
</organism>
<keyword evidence="6" id="KW-1185">Reference proteome</keyword>
<dbReference type="SUPFAM" id="SSF51445">
    <property type="entry name" value="(Trans)glycosidases"/>
    <property type="match status" value="1"/>
</dbReference>
<feature type="chain" id="PRO_5003221506" description="Glycoside hydrolase family 42 N-terminal domain-containing protein" evidence="3">
    <location>
        <begin position="25"/>
        <end position="410"/>
    </location>
</feature>
<reference evidence="5" key="1">
    <citation type="submission" date="2011-01" db="EMBL/GenBank/DDBJ databases">
        <authorList>
            <person name="Muzny D."/>
            <person name="Qin X."/>
            <person name="Buhay C."/>
            <person name="Dugan-Rocha S."/>
            <person name="Ding Y."/>
            <person name="Chen G."/>
            <person name="Hawes A."/>
            <person name="Holder M."/>
            <person name="Jhangiani S."/>
            <person name="Johnson A."/>
            <person name="Khan Z."/>
            <person name="Li Z."/>
            <person name="Liu W."/>
            <person name="Liu X."/>
            <person name="Perez L."/>
            <person name="Shen H."/>
            <person name="Wang Q."/>
            <person name="Watt J."/>
            <person name="Xi L."/>
            <person name="Xin Y."/>
            <person name="Zhou J."/>
            <person name="Deng J."/>
            <person name="Jiang H."/>
            <person name="Liu Y."/>
            <person name="Qu J."/>
            <person name="Song X.-Z."/>
            <person name="Zhang L."/>
            <person name="Villasana D."/>
            <person name="Johnson A."/>
            <person name="Liu J."/>
            <person name="Liyanage D."/>
            <person name="Lorensuhewa L."/>
            <person name="Robinson T."/>
            <person name="Song A."/>
            <person name="Song B.-B."/>
            <person name="Dinh H."/>
            <person name="Thornton R."/>
            <person name="Coyle M."/>
            <person name="Francisco L."/>
            <person name="Jackson L."/>
            <person name="Javaid M."/>
            <person name="Korchina V."/>
            <person name="Kovar C."/>
            <person name="Mata R."/>
            <person name="Mathew T."/>
            <person name="Ngo R."/>
            <person name="Nguyen L."/>
            <person name="Nguyen N."/>
            <person name="Okwuonu G."/>
            <person name="Ongeri F."/>
            <person name="Pham C."/>
            <person name="Simmons D."/>
            <person name="Wilczek-Boney K."/>
            <person name="Hale W."/>
            <person name="Jakkamsetti A."/>
            <person name="Pham P."/>
            <person name="Ruth R."/>
            <person name="San Lucas F."/>
            <person name="Warren J."/>
            <person name="Zhang J."/>
            <person name="Zhao Z."/>
            <person name="Zhou C."/>
            <person name="Zhu D."/>
            <person name="Lee S."/>
            <person name="Bess C."/>
            <person name="Blankenburg K."/>
            <person name="Forbes L."/>
            <person name="Fu Q."/>
            <person name="Gubbala S."/>
            <person name="Hirani K."/>
            <person name="Jayaseelan J.C."/>
            <person name="Lara F."/>
            <person name="Munidasa M."/>
            <person name="Palculict T."/>
            <person name="Patil S."/>
            <person name="Pu L.-L."/>
            <person name="Saada N."/>
            <person name="Tang L."/>
            <person name="Weissenberger G."/>
            <person name="Zhu Y."/>
            <person name="Hemphill L."/>
            <person name="Shang Y."/>
            <person name="Youmans B."/>
            <person name="Ayvaz T."/>
            <person name="Ross M."/>
            <person name="Santibanez J."/>
            <person name="Aqrawi P."/>
            <person name="Gross S."/>
            <person name="Joshi V."/>
            <person name="Fowler G."/>
            <person name="Nazareth L."/>
            <person name="Reid J."/>
            <person name="Worley K."/>
            <person name="Petrosino J."/>
            <person name="Highlander S."/>
            <person name="Gibbs R."/>
        </authorList>
    </citation>
    <scope>NUCLEOTIDE SEQUENCE [LARGE SCALE GENOMIC DNA]</scope>
    <source>
        <strain evidence="5">ATCC 33269</strain>
    </source>
</reference>
<dbReference type="STRING" id="28134.SAMN05444288_0602"/>
<evidence type="ECO:0000313" key="5">
    <source>
        <dbReference type="EMBL" id="EFZ37886.1"/>
    </source>
</evidence>
<dbReference type="eggNOG" id="COG1874">
    <property type="taxonomic scope" value="Bacteria"/>
</dbReference>